<evidence type="ECO:0000313" key="3">
    <source>
        <dbReference type="EMBL" id="CAE6921516.1"/>
    </source>
</evidence>
<feature type="region of interest" description="Disordered" evidence="1">
    <location>
        <begin position="179"/>
        <end position="236"/>
    </location>
</feature>
<dbReference type="EMBL" id="CAJNDS010000024">
    <property type="protein sequence ID" value="CAE6921516.1"/>
    <property type="molecule type" value="Genomic_DNA"/>
</dbReference>
<proteinExistence type="predicted"/>
<organism evidence="3 4">
    <name type="scientific">Symbiodinium natans</name>
    <dbReference type="NCBI Taxonomy" id="878477"/>
    <lineage>
        <taxon>Eukaryota</taxon>
        <taxon>Sar</taxon>
        <taxon>Alveolata</taxon>
        <taxon>Dinophyceae</taxon>
        <taxon>Suessiales</taxon>
        <taxon>Symbiodiniaceae</taxon>
        <taxon>Symbiodinium</taxon>
    </lineage>
</organism>
<evidence type="ECO:0000313" key="4">
    <source>
        <dbReference type="Proteomes" id="UP000604046"/>
    </source>
</evidence>
<dbReference type="OrthoDB" id="412737at2759"/>
<dbReference type="Proteomes" id="UP000604046">
    <property type="component" value="Unassembled WGS sequence"/>
</dbReference>
<dbReference type="Gene3D" id="1.25.40.90">
    <property type="match status" value="1"/>
</dbReference>
<dbReference type="InterPro" id="IPR013809">
    <property type="entry name" value="ENTH"/>
</dbReference>
<feature type="domain" description="ENTH" evidence="2">
    <location>
        <begin position="18"/>
        <end position="134"/>
    </location>
</feature>
<dbReference type="SUPFAM" id="SSF48464">
    <property type="entry name" value="ENTH/VHS domain"/>
    <property type="match status" value="1"/>
</dbReference>
<protein>
    <submittedName>
        <fullName evidence="3">Actr1a protein</fullName>
    </submittedName>
</protein>
<evidence type="ECO:0000259" key="2">
    <source>
        <dbReference type="Pfam" id="PF01417"/>
    </source>
</evidence>
<sequence length="236" mass="25835">MMMQAFRRLRGAGEGGLEADLRQMSETSYMESPPKELLARVMQASEYAEDRKRIVLHMQACLADTRWRAILSGLSLLSELLQRGCPRLFEEMAQGFHFDPLQRLSLLERFEYGDDPRVQKLVRQKASTLREALLEKLASSSDMTPVEDLKGFSNADVLVKPLQRRPGPVNGVAVIGHSEDTDDEASEGELSSPGLHHAGSTVSTESSGELLVLEGDAVTKAGPGNSSPTVDLLDLA</sequence>
<dbReference type="Pfam" id="PF01417">
    <property type="entry name" value="ENTH"/>
    <property type="match status" value="1"/>
</dbReference>
<dbReference type="AlphaFoldDB" id="A0A812GDB6"/>
<reference evidence="3" key="1">
    <citation type="submission" date="2021-02" db="EMBL/GenBank/DDBJ databases">
        <authorList>
            <person name="Dougan E. K."/>
            <person name="Rhodes N."/>
            <person name="Thang M."/>
            <person name="Chan C."/>
        </authorList>
    </citation>
    <scope>NUCLEOTIDE SEQUENCE</scope>
</reference>
<name>A0A812GDB6_9DINO</name>
<accession>A0A812GDB6</accession>
<keyword evidence="4" id="KW-1185">Reference proteome</keyword>
<dbReference type="InterPro" id="IPR008942">
    <property type="entry name" value="ENTH_VHS"/>
</dbReference>
<gene>
    <name evidence="3" type="primary">Actr1a</name>
    <name evidence="3" type="ORF">SNAT2548_LOCUS480</name>
</gene>
<evidence type="ECO:0000256" key="1">
    <source>
        <dbReference type="SAM" id="MobiDB-lite"/>
    </source>
</evidence>
<comment type="caution">
    <text evidence="3">The sequence shown here is derived from an EMBL/GenBank/DDBJ whole genome shotgun (WGS) entry which is preliminary data.</text>
</comment>